<dbReference type="EnsemblPlants" id="AVESA.00010b.r2.7AG1190670.1">
    <property type="protein sequence ID" value="AVESA.00010b.r2.7AG1190670.1.CDS.1"/>
    <property type="gene ID" value="AVESA.00010b.r2.7AG1190670"/>
</dbReference>
<dbReference type="Proteomes" id="UP001732700">
    <property type="component" value="Chromosome 7A"/>
</dbReference>
<proteinExistence type="predicted"/>
<accession>A0ACD5ZNY0</accession>
<name>A0ACD5ZNY0_AVESA</name>
<evidence type="ECO:0000313" key="1">
    <source>
        <dbReference type="EnsemblPlants" id="AVESA.00010b.r2.7AG1190670.1.CDS.1"/>
    </source>
</evidence>
<reference evidence="1" key="1">
    <citation type="submission" date="2021-05" db="EMBL/GenBank/DDBJ databases">
        <authorList>
            <person name="Scholz U."/>
            <person name="Mascher M."/>
            <person name="Fiebig A."/>
        </authorList>
    </citation>
    <scope>NUCLEOTIDE SEQUENCE [LARGE SCALE GENOMIC DNA]</scope>
</reference>
<reference evidence="1" key="2">
    <citation type="submission" date="2025-09" db="UniProtKB">
        <authorList>
            <consortium name="EnsemblPlants"/>
        </authorList>
    </citation>
    <scope>IDENTIFICATION</scope>
</reference>
<organism evidence="1 2">
    <name type="scientific">Avena sativa</name>
    <name type="common">Oat</name>
    <dbReference type="NCBI Taxonomy" id="4498"/>
    <lineage>
        <taxon>Eukaryota</taxon>
        <taxon>Viridiplantae</taxon>
        <taxon>Streptophyta</taxon>
        <taxon>Embryophyta</taxon>
        <taxon>Tracheophyta</taxon>
        <taxon>Spermatophyta</taxon>
        <taxon>Magnoliopsida</taxon>
        <taxon>Liliopsida</taxon>
        <taxon>Poales</taxon>
        <taxon>Poaceae</taxon>
        <taxon>BOP clade</taxon>
        <taxon>Pooideae</taxon>
        <taxon>Poodae</taxon>
        <taxon>Poeae</taxon>
        <taxon>Poeae Chloroplast Group 1 (Aveneae type)</taxon>
        <taxon>Aveninae</taxon>
        <taxon>Avena</taxon>
    </lineage>
</organism>
<evidence type="ECO:0000313" key="2">
    <source>
        <dbReference type="Proteomes" id="UP001732700"/>
    </source>
</evidence>
<protein>
    <submittedName>
        <fullName evidence="1">Uncharacterized protein</fullName>
    </submittedName>
</protein>
<sequence>MEDGRRVVIRPRRPDYPGKGMVSQERSQLVATVHDVFEEARHRLRREEAPAGFYSCIGLLDPVSNIAVNAVTISGDGNGEDDLERRSVDGMVVFLTTFFPYMTDWEAVHYLLLAHAHLLGAACLVLKDRAMETSPAGHVVDSMLRTALKCAAVAARHSDPDRLVSAWLSLSARQLDHIVAGDLSTVRLGELSGGPGKKPWELAASRQQQQLLVEGDVPYYYHTRSLRRALLDKVHRHNLRALARLPRRELRRRYHRALLAGGGCYGPLDDPASNVVLNIVWYDATSPPARRDGAEEAVDMIGTDALGRAANRSVYGILSFLCTRYDGLSEHDAVRCLLDADADVHAAARDAERRGHRQRAGTTLQEAYAAAATAAGHPDANAQAAFLAQALALENPLESPEDVLRLAELLSPAPRPEPAAPEPATKLYWAIIRDRRRQFRAEQARIAGKVKAALEQYAAAAAQNKTTTYELHVICGVNEDVSGPEEIPRSHINFLATDSGGGGEPVLFFAECRNDDDEDDEVPLCVPVGVPAARAPLVRCMYCDGIGGKMVHPASPEFHFQGRNKEFEAAARGGGKQVRQLHRNDYIIQSSEYHAQRMCGLQEDCIYLDSDGASSDDDQDLLSMCEFNA</sequence>
<keyword evidence="2" id="KW-1185">Reference proteome</keyword>